<gene>
    <name evidence="2" type="ORF">MCHLO_00579</name>
</gene>
<sequence length="189" mass="20055">RAGSAEPAPSRAGSAAPASSRAGSAAPSSRAGVASPVAGPSTIAIDGYPPPGSLSARILEKYPEWKEGVEVAKMIKTTVRKLSGKYLDEDVCWLENKANLGPLKAEVMKVHPVLKKYVDCWPVDCILIRHLKITVTASKDTNEKNVLANVIQGKGKGKSQKKAPVSKKGKSKAVADDDEDLGYESEDKM</sequence>
<evidence type="ECO:0000256" key="1">
    <source>
        <dbReference type="SAM" id="MobiDB-lite"/>
    </source>
</evidence>
<protein>
    <submittedName>
        <fullName evidence="2">Uncharacterized protein</fullName>
    </submittedName>
</protein>
<evidence type="ECO:0000313" key="3">
    <source>
        <dbReference type="Proteomes" id="UP000815677"/>
    </source>
</evidence>
<feature type="non-terminal residue" evidence="2">
    <location>
        <position position="1"/>
    </location>
</feature>
<feature type="region of interest" description="Disordered" evidence="1">
    <location>
        <begin position="150"/>
        <end position="189"/>
    </location>
</feature>
<feature type="compositionally biased region" description="Acidic residues" evidence="1">
    <location>
        <begin position="176"/>
        <end position="189"/>
    </location>
</feature>
<dbReference type="Proteomes" id="UP000815677">
    <property type="component" value="Unassembled WGS sequence"/>
</dbReference>
<evidence type="ECO:0000313" key="2">
    <source>
        <dbReference type="EMBL" id="GAT42882.1"/>
    </source>
</evidence>
<name>A0ABQ0KW35_MYCCL</name>
<accession>A0ABQ0KW35</accession>
<reference evidence="2" key="1">
    <citation type="submission" date="2014-09" db="EMBL/GenBank/DDBJ databases">
        <title>Genome sequence of the luminous mushroom Mycena chlorophos for searching fungal bioluminescence genes.</title>
        <authorList>
            <person name="Tanaka Y."/>
            <person name="Kasuga D."/>
            <person name="Oba Y."/>
            <person name="Hase S."/>
            <person name="Sato K."/>
            <person name="Oba Y."/>
            <person name="Sakakibara Y."/>
        </authorList>
    </citation>
    <scope>NUCLEOTIDE SEQUENCE</scope>
</reference>
<feature type="compositionally biased region" description="Basic residues" evidence="1">
    <location>
        <begin position="155"/>
        <end position="171"/>
    </location>
</feature>
<keyword evidence="3" id="KW-1185">Reference proteome</keyword>
<feature type="region of interest" description="Disordered" evidence="1">
    <location>
        <begin position="1"/>
        <end position="36"/>
    </location>
</feature>
<proteinExistence type="predicted"/>
<dbReference type="EMBL" id="DF838378">
    <property type="protein sequence ID" value="GAT42882.1"/>
    <property type="molecule type" value="Genomic_DNA"/>
</dbReference>
<organism evidence="2 3">
    <name type="scientific">Mycena chlorophos</name>
    <name type="common">Agaric fungus</name>
    <name type="synonym">Agaricus chlorophos</name>
    <dbReference type="NCBI Taxonomy" id="658473"/>
    <lineage>
        <taxon>Eukaryota</taxon>
        <taxon>Fungi</taxon>
        <taxon>Dikarya</taxon>
        <taxon>Basidiomycota</taxon>
        <taxon>Agaricomycotina</taxon>
        <taxon>Agaricomycetes</taxon>
        <taxon>Agaricomycetidae</taxon>
        <taxon>Agaricales</taxon>
        <taxon>Marasmiineae</taxon>
        <taxon>Mycenaceae</taxon>
        <taxon>Mycena</taxon>
    </lineage>
</organism>